<comment type="caution">
    <text evidence="3">The sequence shown here is derived from an EMBL/GenBank/DDBJ whole genome shotgun (WGS) entry which is preliminary data.</text>
</comment>
<accession>A0A8J5GDU8</accession>
<feature type="transmembrane region" description="Helical" evidence="2">
    <location>
        <begin position="345"/>
        <end position="365"/>
    </location>
</feature>
<dbReference type="PANTHER" id="PTHR31133:SF9">
    <property type="entry name" value="TRANSMEMBRANE PROTEIN"/>
    <property type="match status" value="1"/>
</dbReference>
<dbReference type="EMBL" id="JACMSC010000010">
    <property type="protein sequence ID" value="KAG6505551.1"/>
    <property type="molecule type" value="Genomic_DNA"/>
</dbReference>
<dbReference type="PANTHER" id="PTHR31133">
    <property type="entry name" value="MEMBRANE PROTEIN"/>
    <property type="match status" value="1"/>
</dbReference>
<dbReference type="EMBL" id="JACMSC010000010">
    <property type="protein sequence ID" value="KAG6505555.1"/>
    <property type="molecule type" value="Genomic_DNA"/>
</dbReference>
<dbReference type="InterPro" id="IPR040229">
    <property type="entry name" value="At3g27390-like"/>
</dbReference>
<feature type="transmembrane region" description="Helical" evidence="2">
    <location>
        <begin position="248"/>
        <end position="269"/>
    </location>
</feature>
<dbReference type="AlphaFoldDB" id="A0A8J5GDU8"/>
<sequence length="620" mass="69019">MWPRPLPPSKLLLRFASDSTRRFLDSDKESPEEFGRRRWTRPKDSPPALDTFSPSFLSSFFSSSSPLSKVCAGTLLVVDRSINLSIMVSLTLFTMSAALIAPIVFVTVFVGITALIVGLYPCHAFWTCYCVARTKKFGSLLKVLLLMLMPVLLLLWPFAATIGAFLTGLGFGIALPLMATFEVIREGVQNKFTSCFKAGTWSSIKRGFTIVRDFKDICFHTYFSIMDGLLEASGETIMDMRISQVPGCLLAGLLGAFIDVPMISLIVLYKAPVMLLKGWGQLIQDLLGRSGPFLESVCVPFAGLLILLWPLAVLLASAAGIFSSLFLGCYASAVVYQENSTKSGILYVIAVISIFDEFTNDFLYMREGSCFPRPKYRQKPSVSRSLSLPLKRAPSSAEPIHLKHRLIKTPSMKMQELKSVVIWENFFKSCESVGTELVQADAIHMPDLEEWQNSKNKIVNIGLPSCVILQCCIRSINCGSVGFIMRDNLELTYVNRPEGKIFDWLFEPMLVLKEQISAAKLMPEEEEYLQKLALYCGDSRRVSAWQNGGVAPADEVKRAQLEGLIRRLQGFSLTISRMPTFRRRFEEVVDKLKREASQGSHGNGNSIEGKVNGSHYSTSV</sequence>
<feature type="transmembrane region" description="Helical" evidence="2">
    <location>
        <begin position="165"/>
        <end position="184"/>
    </location>
</feature>
<name>A0A8J5GDU8_ZINOF</name>
<gene>
    <name evidence="3" type="ORF">ZIOFF_037911</name>
    <name evidence="4" type="ORF">ZIOFF_037915</name>
</gene>
<feature type="region of interest" description="Disordered" evidence="1">
    <location>
        <begin position="595"/>
        <end position="620"/>
    </location>
</feature>
<keyword evidence="2" id="KW-0472">Membrane</keyword>
<reference evidence="3 5" key="1">
    <citation type="submission" date="2020-08" db="EMBL/GenBank/DDBJ databases">
        <title>Plant Genome Project.</title>
        <authorList>
            <person name="Zhang R.-G."/>
        </authorList>
    </citation>
    <scope>NUCLEOTIDE SEQUENCE [LARGE SCALE GENOMIC DNA]</scope>
    <source>
        <tissue evidence="3">Rhizome</tissue>
    </source>
</reference>
<evidence type="ECO:0000256" key="2">
    <source>
        <dbReference type="SAM" id="Phobius"/>
    </source>
</evidence>
<keyword evidence="2" id="KW-1133">Transmembrane helix</keyword>
<evidence type="ECO:0008006" key="6">
    <source>
        <dbReference type="Google" id="ProtNLM"/>
    </source>
</evidence>
<keyword evidence="5" id="KW-1185">Reference proteome</keyword>
<keyword evidence="2" id="KW-0812">Transmembrane</keyword>
<feature type="compositionally biased region" description="Polar residues" evidence="1">
    <location>
        <begin position="597"/>
        <end position="606"/>
    </location>
</feature>
<dbReference type="Proteomes" id="UP000734854">
    <property type="component" value="Unassembled WGS sequence"/>
</dbReference>
<evidence type="ECO:0000313" key="3">
    <source>
        <dbReference type="EMBL" id="KAG6505551.1"/>
    </source>
</evidence>
<evidence type="ECO:0000256" key="1">
    <source>
        <dbReference type="SAM" id="MobiDB-lite"/>
    </source>
</evidence>
<protein>
    <recommendedName>
        <fullName evidence="6">Transmembrane protein</fullName>
    </recommendedName>
</protein>
<feature type="transmembrane region" description="Helical" evidence="2">
    <location>
        <begin position="301"/>
        <end position="333"/>
    </location>
</feature>
<feature type="transmembrane region" description="Helical" evidence="2">
    <location>
        <begin position="139"/>
        <end position="159"/>
    </location>
</feature>
<evidence type="ECO:0000313" key="5">
    <source>
        <dbReference type="Proteomes" id="UP000734854"/>
    </source>
</evidence>
<evidence type="ECO:0000313" key="4">
    <source>
        <dbReference type="EMBL" id="KAG6505555.1"/>
    </source>
</evidence>
<proteinExistence type="predicted"/>
<organism evidence="3 5">
    <name type="scientific">Zingiber officinale</name>
    <name type="common">Ginger</name>
    <name type="synonym">Amomum zingiber</name>
    <dbReference type="NCBI Taxonomy" id="94328"/>
    <lineage>
        <taxon>Eukaryota</taxon>
        <taxon>Viridiplantae</taxon>
        <taxon>Streptophyta</taxon>
        <taxon>Embryophyta</taxon>
        <taxon>Tracheophyta</taxon>
        <taxon>Spermatophyta</taxon>
        <taxon>Magnoliopsida</taxon>
        <taxon>Liliopsida</taxon>
        <taxon>Zingiberales</taxon>
        <taxon>Zingiberaceae</taxon>
        <taxon>Zingiber</taxon>
    </lineage>
</organism>